<sequence length="369" mass="42906">MNRNEQKGWDILFPLETLEYYIEKLGVYPNFKKKQQLHNRITPELTLQKCSLVNTEDTFRTQLILFLGAVMDTKNPPQNNAEQRQENQEVFQQWLHNSGITASNCPTKLKHFLLEIKEILENQSDKIYHETTAYLWRKAKEKPTDPQKVAKVFKDIGGIMANTPKLYKVDMKGNAAEGKKILAEISSSLSAEERENFHFHPPFTNEEKAEYEKEQKEGKKSDPITKGQRINAIEEIKNAFQREPKRLTVNDLDPENQDWENEINRTEKIIEIENVKRRVLADIEKKKCAGCQKLKGQLLEKETQIKTLEQEIAELETKLSHEPSNDTYKANLTKKKSELSRVHEELKQLISPTPRQNHEINSSSSSPWP</sequence>
<name>A0A9W4WWF6_9GLOM</name>
<keyword evidence="3" id="KW-1185">Reference proteome</keyword>
<gene>
    <name evidence="2" type="ORF">FWILDA_LOCUS14749</name>
</gene>
<feature type="compositionally biased region" description="Basic and acidic residues" evidence="1">
    <location>
        <begin position="205"/>
        <end position="223"/>
    </location>
</feature>
<feature type="region of interest" description="Disordered" evidence="1">
    <location>
        <begin position="200"/>
        <end position="226"/>
    </location>
</feature>
<feature type="compositionally biased region" description="Basic and acidic residues" evidence="1">
    <location>
        <begin position="335"/>
        <end position="347"/>
    </location>
</feature>
<proteinExistence type="predicted"/>
<feature type="region of interest" description="Disordered" evidence="1">
    <location>
        <begin position="320"/>
        <end position="369"/>
    </location>
</feature>
<dbReference type="AlphaFoldDB" id="A0A9W4WWF6"/>
<dbReference type="Proteomes" id="UP001153678">
    <property type="component" value="Unassembled WGS sequence"/>
</dbReference>
<dbReference type="EMBL" id="CAMKVN010006845">
    <property type="protein sequence ID" value="CAI2190786.1"/>
    <property type="molecule type" value="Genomic_DNA"/>
</dbReference>
<organism evidence="2 3">
    <name type="scientific">Funneliformis geosporum</name>
    <dbReference type="NCBI Taxonomy" id="1117311"/>
    <lineage>
        <taxon>Eukaryota</taxon>
        <taxon>Fungi</taxon>
        <taxon>Fungi incertae sedis</taxon>
        <taxon>Mucoromycota</taxon>
        <taxon>Glomeromycotina</taxon>
        <taxon>Glomeromycetes</taxon>
        <taxon>Glomerales</taxon>
        <taxon>Glomeraceae</taxon>
        <taxon>Funneliformis</taxon>
    </lineage>
</organism>
<comment type="caution">
    <text evidence="2">The sequence shown here is derived from an EMBL/GenBank/DDBJ whole genome shotgun (WGS) entry which is preliminary data.</text>
</comment>
<evidence type="ECO:0000256" key="1">
    <source>
        <dbReference type="SAM" id="MobiDB-lite"/>
    </source>
</evidence>
<reference evidence="2" key="1">
    <citation type="submission" date="2022-08" db="EMBL/GenBank/DDBJ databases">
        <authorList>
            <person name="Kallberg Y."/>
            <person name="Tangrot J."/>
            <person name="Rosling A."/>
        </authorList>
    </citation>
    <scope>NUCLEOTIDE SEQUENCE</scope>
    <source>
        <strain evidence="2">Wild A</strain>
    </source>
</reference>
<evidence type="ECO:0000313" key="2">
    <source>
        <dbReference type="EMBL" id="CAI2190786.1"/>
    </source>
</evidence>
<dbReference type="OrthoDB" id="2306231at2759"/>
<protein>
    <submittedName>
        <fullName evidence="2">6718_t:CDS:1</fullName>
    </submittedName>
</protein>
<feature type="compositionally biased region" description="Polar residues" evidence="1">
    <location>
        <begin position="350"/>
        <end position="369"/>
    </location>
</feature>
<accession>A0A9W4WWF6</accession>
<evidence type="ECO:0000313" key="3">
    <source>
        <dbReference type="Proteomes" id="UP001153678"/>
    </source>
</evidence>